<evidence type="ECO:0000259" key="18">
    <source>
        <dbReference type="Pfam" id="PF24354"/>
    </source>
</evidence>
<keyword evidence="20" id="KW-1185">Reference proteome</keyword>
<feature type="compositionally biased region" description="Low complexity" evidence="12">
    <location>
        <begin position="131"/>
        <end position="188"/>
    </location>
</feature>
<dbReference type="SUPFAM" id="SSF53300">
    <property type="entry name" value="vWA-like"/>
    <property type="match status" value="1"/>
</dbReference>
<evidence type="ECO:0000313" key="19">
    <source>
        <dbReference type="EMBL" id="CAD5227344.1"/>
    </source>
</evidence>
<evidence type="ECO:0000259" key="16">
    <source>
        <dbReference type="Pfam" id="PF08033"/>
    </source>
</evidence>
<comment type="caution">
    <text evidence="19">The sequence shown here is derived from an EMBL/GenBank/DDBJ whole genome shotgun (WGS) entry which is preliminary data.</text>
</comment>
<keyword evidence="6" id="KW-0256">Endoplasmic reticulum</keyword>
<sequence length="1456" mass="164757">MMPPGPPPFSTAPRGPPSQPFPQGASGPYPPQFSQKGPTPGGDHLMQNGFHPPAPQNSMPQFPAAPFPQPQAAGPPIPQVPPQKPIVPPGPPGFNSMPAGPPMARQPSAPGPGSFQPPGPPGLPPQPQFAPVPQSSQGQFQPLPGQNQPQPGPGQFQPQPGPGQFQQPQSFPGQFQQQNQFQNTPQPGYGQQNQSLQPGFGPGMYGNIPQQERRYIDLMFERNILGFPFEENQMTLPESVCSPHVKVDPRVFRCTVSSIPETQEILKKTRIPLGLTLHPFRDMKNLTVINTNIVRCRYCRTYINPYVYLPDNRHWKCNLCFRANDLPDDFCFDPVERRPGDPRNRPELNNATIEYIAPQEYMLRHPQPAVYFFVFDVSIAAVESGYLNILSEQLAINLDRLPGDDRTLVGFLAFDSSLHFFEFFSSSSAARELIVTDVEACFIPTPSGLLVNLKEYKETVRAFVNRIPSIFEHGQSRDSSLGTALETAQKLMVQIGGRISLFTASRPTVGQGILKPLDPQAKNQIGTTSDFYKRMALECTSNQIGIDLFAFNTEYADIVTLADAVKFSSGTVYHFAGYNHYRTPVEVERFKKLLCRYITRKIGFEAVLRIRCSKGLALHTFHGNFFVRSTDLLAVANVNPDSALSVQVQYEEDLTNQTTASFQAALLYTSSKGDRRIRVHTFCIPISRDIPTVFGTFETRASVGMLTKMAAERALTGTDPADIREALINGVMDTLSAYNRSIGLKPNSLCAPIHGQLKFYPLFVLGMLKHPVFSGRCNLNRDELASMLLLFKNASLELILNEIYPALYPIHELADSTEVQRLGLTYERINKNGVYLMDAGRVMLIYVTARCHPDHLSHLFNVSSFGHLEEDSRFEQLPNEHSKRVHELIKTLNLERCHFAPLIIVREDGKRRDMFTRRLVEDRTENAHSCVEFIQHITREVHRALEPTREFLELNKEHILRVSPYTGAAFYVIKLPKENEPLFMYVTPCSSAVHWQLRIPNQFVLGPYLPSHSEHFDHILHMRIPPLIEYRGDVDFKDHLILLAGEENDKRMHFYANSIEAHYVVLNMTSDHFSAAKVFFSTDQQTLDEFYPNLDDHNRFHVDVKSKGNVNEVRIDWVIPEFVKSEPGKYKYCLLISDHADEHSMCEHFNIDTEYIHCAHGNESEITIPSLRSGKRHFLSMFLINQKTKGKTAFATQEVFIKDTTAKKKVEEIGYSNNMTLLDSALSVNSIPLPKGSYVNYTYIASQSPQANEFILLINACNGYVSCEVIRNNSLIYKAADFIGFKRFVIKTGKDDIIKINVINSDHVNVRYWIWASANEENSPFPSLPFDRSIRLVERQCNAVKLEWLRANDDENTRYCVHIRESRNDYLTDMVNEPSQMCWSQMPVGRKVVCVLPNQMTSSDLHSPGFLNLGATVDSLKNSTMYRFDLSVQRMDRKDAQPLPYRPIFVRTLKDC</sequence>
<evidence type="ECO:0000256" key="7">
    <source>
        <dbReference type="ARBA" id="ARBA00022892"/>
    </source>
</evidence>
<evidence type="ECO:0000256" key="1">
    <source>
        <dbReference type="ARBA" id="ARBA00004299"/>
    </source>
</evidence>
<evidence type="ECO:0000256" key="9">
    <source>
        <dbReference type="ARBA" id="ARBA00023034"/>
    </source>
</evidence>
<evidence type="ECO:0000259" key="13">
    <source>
        <dbReference type="Pfam" id="PF04810"/>
    </source>
</evidence>
<dbReference type="OrthoDB" id="49016at2759"/>
<comment type="subcellular location">
    <subcellularLocation>
        <location evidence="1">Cytoplasmic vesicle</location>
        <location evidence="1">COPII-coated vesicle membrane</location>
        <topology evidence="1">Peripheral membrane protein</topology>
        <orientation evidence="1">Cytoplasmic side</orientation>
    </subcellularLocation>
    <subcellularLocation>
        <location evidence="3">Endoplasmic reticulum membrane</location>
        <topology evidence="3">Peripheral membrane protein</topology>
        <orientation evidence="3">Cytoplasmic side</orientation>
    </subcellularLocation>
    <subcellularLocation>
        <location evidence="2">Golgi apparatus membrane</location>
    </subcellularLocation>
</comment>
<dbReference type="SUPFAM" id="SSF82754">
    <property type="entry name" value="C-terminal, gelsolin-like domain of Sec23/24"/>
    <property type="match status" value="1"/>
</dbReference>
<dbReference type="InterPro" id="IPR036465">
    <property type="entry name" value="vWFA_dom_sf"/>
</dbReference>
<evidence type="ECO:0000256" key="8">
    <source>
        <dbReference type="ARBA" id="ARBA00022927"/>
    </source>
</evidence>
<dbReference type="Gene3D" id="3.40.50.410">
    <property type="entry name" value="von Willebrand factor, type A domain"/>
    <property type="match status" value="1"/>
</dbReference>
<dbReference type="InterPro" id="IPR056225">
    <property type="entry name" value="NDNF_N"/>
</dbReference>
<dbReference type="Proteomes" id="UP000659654">
    <property type="component" value="Unassembled WGS sequence"/>
</dbReference>
<evidence type="ECO:0000256" key="10">
    <source>
        <dbReference type="ARBA" id="ARBA00023136"/>
    </source>
</evidence>
<dbReference type="Gene3D" id="3.40.20.10">
    <property type="entry name" value="Severin"/>
    <property type="match status" value="1"/>
</dbReference>
<feature type="domain" description="Zinc finger Sec23/Sec24-type" evidence="13">
    <location>
        <begin position="293"/>
        <end position="329"/>
    </location>
</feature>
<feature type="domain" description="Neuron-derived neurotrophic factor N-terminal" evidence="18">
    <location>
        <begin position="947"/>
        <end position="1088"/>
    </location>
</feature>
<feature type="domain" description="Sec23/Sec24 beta-sandwich" evidence="16">
    <location>
        <begin position="603"/>
        <end position="687"/>
    </location>
</feature>
<keyword evidence="7" id="KW-0931">ER-Golgi transport</keyword>
<proteinExistence type="inferred from homology"/>
<dbReference type="InterPro" id="IPR036180">
    <property type="entry name" value="Gelsolin-like_dom_sf"/>
</dbReference>
<keyword evidence="11" id="KW-0968">Cytoplasmic vesicle</keyword>
<dbReference type="Pfam" id="PF04815">
    <property type="entry name" value="Sec23_helical"/>
    <property type="match status" value="1"/>
</dbReference>
<evidence type="ECO:0000259" key="15">
    <source>
        <dbReference type="Pfam" id="PF04815"/>
    </source>
</evidence>
<evidence type="ECO:0000256" key="2">
    <source>
        <dbReference type="ARBA" id="ARBA00004394"/>
    </source>
</evidence>
<dbReference type="InterPro" id="IPR036175">
    <property type="entry name" value="Sec23/24_helical_dom_sf"/>
</dbReference>
<dbReference type="SMR" id="A0A7I8WVM9"/>
<accession>A0A7I8WVM9</accession>
<dbReference type="GO" id="GO:0000149">
    <property type="term" value="F:SNARE binding"/>
    <property type="evidence" value="ECO:0007669"/>
    <property type="project" value="TreeGrafter"/>
</dbReference>
<feature type="compositionally biased region" description="Pro residues" evidence="12">
    <location>
        <begin position="63"/>
        <end position="92"/>
    </location>
</feature>
<dbReference type="Pfam" id="PF24354">
    <property type="entry name" value="NDNF_N"/>
    <property type="match status" value="1"/>
</dbReference>
<dbReference type="PANTHER" id="PTHR13803">
    <property type="entry name" value="SEC24-RELATED PROTEIN"/>
    <property type="match status" value="1"/>
</dbReference>
<dbReference type="SUPFAM" id="SSF82919">
    <property type="entry name" value="Zn-finger domain of Sec23/24"/>
    <property type="match status" value="1"/>
</dbReference>
<dbReference type="InterPro" id="IPR029006">
    <property type="entry name" value="ADF-H/Gelsolin-like_dom_sf"/>
</dbReference>
<feature type="compositionally biased region" description="Pro residues" evidence="12">
    <location>
        <begin position="115"/>
        <end position="130"/>
    </location>
</feature>
<dbReference type="InterPro" id="IPR050550">
    <property type="entry name" value="SEC23_SEC24_subfamily"/>
</dbReference>
<feature type="region of interest" description="Disordered" evidence="12">
    <location>
        <begin position="1"/>
        <end position="207"/>
    </location>
</feature>
<evidence type="ECO:0000256" key="12">
    <source>
        <dbReference type="SAM" id="MobiDB-lite"/>
    </source>
</evidence>
<name>A0A7I8WVM9_BURXY</name>
<dbReference type="PANTHER" id="PTHR13803:SF39">
    <property type="entry name" value="SECRETORY 24AB, ISOFORM A"/>
    <property type="match status" value="1"/>
</dbReference>
<dbReference type="InterPro" id="IPR006895">
    <property type="entry name" value="Znf_Sec23_Sec24"/>
</dbReference>
<keyword evidence="8" id="KW-0653">Protein transport</keyword>
<keyword evidence="5" id="KW-0813">Transport</keyword>
<reference evidence="19" key="1">
    <citation type="submission" date="2020-09" db="EMBL/GenBank/DDBJ databases">
        <authorList>
            <person name="Kikuchi T."/>
        </authorList>
    </citation>
    <scope>NUCLEOTIDE SEQUENCE</scope>
    <source>
        <strain evidence="19">Ka4C1</strain>
    </source>
</reference>
<evidence type="ECO:0000256" key="5">
    <source>
        <dbReference type="ARBA" id="ARBA00022448"/>
    </source>
</evidence>
<dbReference type="GO" id="GO:0008270">
    <property type="term" value="F:zinc ion binding"/>
    <property type="evidence" value="ECO:0007669"/>
    <property type="project" value="InterPro"/>
</dbReference>
<dbReference type="Gene3D" id="2.60.40.1670">
    <property type="entry name" value="beta-sandwich domain of Sec23/24"/>
    <property type="match status" value="1"/>
</dbReference>
<gene>
    <name evidence="19" type="ORF">BXYJ_LOCUS9889</name>
</gene>
<dbReference type="InterPro" id="IPR006900">
    <property type="entry name" value="Sec23/24_helical_dom"/>
</dbReference>
<dbReference type="EMBL" id="CAJFDI010000004">
    <property type="protein sequence ID" value="CAD5227344.1"/>
    <property type="molecule type" value="Genomic_DNA"/>
</dbReference>
<dbReference type="SUPFAM" id="SSF81811">
    <property type="entry name" value="Helical domain of Sec23/24"/>
    <property type="match status" value="1"/>
</dbReference>
<feature type="domain" description="Sec23/Sec24 trunk" evidence="14">
    <location>
        <begin position="366"/>
        <end position="598"/>
    </location>
</feature>
<keyword evidence="9" id="KW-0333">Golgi apparatus</keyword>
<dbReference type="Gene3D" id="1.20.120.730">
    <property type="entry name" value="Sec23/Sec24 helical domain"/>
    <property type="match status" value="1"/>
</dbReference>
<evidence type="ECO:0000259" key="14">
    <source>
        <dbReference type="Pfam" id="PF04811"/>
    </source>
</evidence>
<dbReference type="GO" id="GO:0090110">
    <property type="term" value="P:COPII-coated vesicle cargo loading"/>
    <property type="evidence" value="ECO:0007669"/>
    <property type="project" value="TreeGrafter"/>
</dbReference>
<evidence type="ECO:0000313" key="20">
    <source>
        <dbReference type="Proteomes" id="UP000659654"/>
    </source>
</evidence>
<dbReference type="Pfam" id="PF04811">
    <property type="entry name" value="Sec23_trunk"/>
    <property type="match status" value="1"/>
</dbReference>
<evidence type="ECO:0000256" key="4">
    <source>
        <dbReference type="ARBA" id="ARBA00008334"/>
    </source>
</evidence>
<dbReference type="Pfam" id="PF08033">
    <property type="entry name" value="Sec23_BS"/>
    <property type="match status" value="1"/>
</dbReference>
<feature type="domain" description="Protein NDNF C-terminal" evidence="17">
    <location>
        <begin position="1284"/>
        <end position="1456"/>
    </location>
</feature>
<keyword evidence="10" id="KW-0472">Membrane</keyword>
<evidence type="ECO:0000256" key="11">
    <source>
        <dbReference type="ARBA" id="ARBA00023329"/>
    </source>
</evidence>
<dbReference type="SUPFAM" id="SSF81995">
    <property type="entry name" value="beta-sandwich domain of Sec23/24"/>
    <property type="match status" value="1"/>
</dbReference>
<evidence type="ECO:0000256" key="6">
    <source>
        <dbReference type="ARBA" id="ARBA00022824"/>
    </source>
</evidence>
<comment type="similarity">
    <text evidence="4">Belongs to the SEC23/SEC24 family. SEC24 subfamily.</text>
</comment>
<dbReference type="GO" id="GO:0005789">
    <property type="term" value="C:endoplasmic reticulum membrane"/>
    <property type="evidence" value="ECO:0007669"/>
    <property type="project" value="UniProtKB-SubCell"/>
</dbReference>
<dbReference type="GO" id="GO:0070971">
    <property type="term" value="C:endoplasmic reticulum exit site"/>
    <property type="evidence" value="ECO:0007669"/>
    <property type="project" value="TreeGrafter"/>
</dbReference>
<dbReference type="InterPro" id="IPR036174">
    <property type="entry name" value="Znf_Sec23_Sec24_sf"/>
</dbReference>
<dbReference type="InterPro" id="IPR006896">
    <property type="entry name" value="Sec23/24_trunk_dom"/>
</dbReference>
<dbReference type="InterPro" id="IPR045805">
    <property type="entry name" value="NDNF_C"/>
</dbReference>
<evidence type="ECO:0000256" key="3">
    <source>
        <dbReference type="ARBA" id="ARBA00004397"/>
    </source>
</evidence>
<evidence type="ECO:0000259" key="17">
    <source>
        <dbReference type="Pfam" id="PF19433"/>
    </source>
</evidence>
<dbReference type="GO" id="GO:0000139">
    <property type="term" value="C:Golgi membrane"/>
    <property type="evidence" value="ECO:0007669"/>
    <property type="project" value="UniProtKB-SubCell"/>
</dbReference>
<dbReference type="GO" id="GO:0006886">
    <property type="term" value="P:intracellular protein transport"/>
    <property type="evidence" value="ECO:0007669"/>
    <property type="project" value="InterPro"/>
</dbReference>
<dbReference type="Pfam" id="PF04810">
    <property type="entry name" value="zf-Sec23_Sec24"/>
    <property type="match status" value="1"/>
</dbReference>
<dbReference type="Proteomes" id="UP000582659">
    <property type="component" value="Unassembled WGS sequence"/>
</dbReference>
<dbReference type="Pfam" id="PF19433">
    <property type="entry name" value="NDNF_C"/>
    <property type="match status" value="1"/>
</dbReference>
<feature type="domain" description="Sec23/Sec24 helical" evidence="15">
    <location>
        <begin position="700"/>
        <end position="800"/>
    </location>
</feature>
<dbReference type="Gene3D" id="2.30.30.380">
    <property type="entry name" value="Zn-finger domain of Sec23/24"/>
    <property type="match status" value="1"/>
</dbReference>
<protein>
    <submittedName>
        <fullName evidence="19">(pine wood nematode) hypothetical protein</fullName>
    </submittedName>
</protein>
<dbReference type="GO" id="GO:0030127">
    <property type="term" value="C:COPII vesicle coat"/>
    <property type="evidence" value="ECO:0007669"/>
    <property type="project" value="InterPro"/>
</dbReference>
<dbReference type="EMBL" id="CAJFCV020000004">
    <property type="protein sequence ID" value="CAG9117529.1"/>
    <property type="molecule type" value="Genomic_DNA"/>
</dbReference>
<organism evidence="19 20">
    <name type="scientific">Bursaphelenchus xylophilus</name>
    <name type="common">Pinewood nematode worm</name>
    <name type="synonym">Aphelenchoides xylophilus</name>
    <dbReference type="NCBI Taxonomy" id="6326"/>
    <lineage>
        <taxon>Eukaryota</taxon>
        <taxon>Metazoa</taxon>
        <taxon>Ecdysozoa</taxon>
        <taxon>Nematoda</taxon>
        <taxon>Chromadorea</taxon>
        <taxon>Rhabditida</taxon>
        <taxon>Tylenchina</taxon>
        <taxon>Tylenchomorpha</taxon>
        <taxon>Aphelenchoidea</taxon>
        <taxon>Aphelenchoididae</taxon>
        <taxon>Bursaphelenchus</taxon>
    </lineage>
</organism>
<feature type="compositionally biased region" description="Pro residues" evidence="12">
    <location>
        <begin position="1"/>
        <end position="20"/>
    </location>
</feature>
<dbReference type="InterPro" id="IPR012990">
    <property type="entry name" value="Beta-sandwich_Sec23_24"/>
</dbReference>